<dbReference type="AlphaFoldDB" id="A0A9W8N2A1"/>
<feature type="region of interest" description="Disordered" evidence="4">
    <location>
        <begin position="1099"/>
        <end position="1127"/>
    </location>
</feature>
<dbReference type="PROSITE" id="PS00678">
    <property type="entry name" value="WD_REPEATS_1"/>
    <property type="match status" value="1"/>
</dbReference>
<dbReference type="InterPro" id="IPR036322">
    <property type="entry name" value="WD40_repeat_dom_sf"/>
</dbReference>
<feature type="repeat" description="WD" evidence="3">
    <location>
        <begin position="318"/>
        <end position="360"/>
    </location>
</feature>
<evidence type="ECO:0000313" key="5">
    <source>
        <dbReference type="EMBL" id="KAJ3517825.1"/>
    </source>
</evidence>
<evidence type="ECO:0000313" key="6">
    <source>
        <dbReference type="Proteomes" id="UP001148786"/>
    </source>
</evidence>
<dbReference type="PANTHER" id="PTHR46170:SF1">
    <property type="entry name" value="GATOR COMPLEX PROTEIN WDR59"/>
    <property type="match status" value="1"/>
</dbReference>
<feature type="compositionally biased region" description="Gly residues" evidence="4">
    <location>
        <begin position="607"/>
        <end position="617"/>
    </location>
</feature>
<dbReference type="PROSITE" id="PS50082">
    <property type="entry name" value="WD_REPEATS_2"/>
    <property type="match status" value="1"/>
</dbReference>
<keyword evidence="6" id="KW-1185">Reference proteome</keyword>
<name>A0A9W8N2A1_9AGAR</name>
<comment type="caution">
    <text evidence="5">The sequence shown here is derived from an EMBL/GenBank/DDBJ whole genome shotgun (WGS) entry which is preliminary data.</text>
</comment>
<dbReference type="SUPFAM" id="SSF50978">
    <property type="entry name" value="WD40 repeat-like"/>
    <property type="match status" value="1"/>
</dbReference>
<feature type="compositionally biased region" description="Basic and acidic residues" evidence="4">
    <location>
        <begin position="698"/>
        <end position="709"/>
    </location>
</feature>
<keyword evidence="2" id="KW-0677">Repeat</keyword>
<dbReference type="InterPro" id="IPR019775">
    <property type="entry name" value="WD40_repeat_CS"/>
</dbReference>
<proteinExistence type="predicted"/>
<dbReference type="InterPro" id="IPR049567">
    <property type="entry name" value="WDR59-like"/>
</dbReference>
<accession>A0A9W8N2A1</accession>
<evidence type="ECO:0000256" key="4">
    <source>
        <dbReference type="SAM" id="MobiDB-lite"/>
    </source>
</evidence>
<dbReference type="Proteomes" id="UP001148786">
    <property type="component" value="Unassembled WGS sequence"/>
</dbReference>
<evidence type="ECO:0000256" key="3">
    <source>
        <dbReference type="PROSITE-ProRule" id="PRU00221"/>
    </source>
</evidence>
<dbReference type="SMART" id="SM00320">
    <property type="entry name" value="WD40"/>
    <property type="match status" value="5"/>
</dbReference>
<dbReference type="GO" id="GO:0035591">
    <property type="term" value="F:signaling adaptor activity"/>
    <property type="evidence" value="ECO:0007669"/>
    <property type="project" value="TreeGrafter"/>
</dbReference>
<feature type="region of interest" description="Disordered" evidence="4">
    <location>
        <begin position="599"/>
        <end position="676"/>
    </location>
</feature>
<evidence type="ECO:0000256" key="1">
    <source>
        <dbReference type="ARBA" id="ARBA00022574"/>
    </source>
</evidence>
<dbReference type="GO" id="GO:0034198">
    <property type="term" value="P:cellular response to amino acid starvation"/>
    <property type="evidence" value="ECO:0007669"/>
    <property type="project" value="TreeGrafter"/>
</dbReference>
<protein>
    <submittedName>
        <fullName evidence="5">Uncharacterized protein</fullName>
    </submittedName>
</protein>
<dbReference type="GO" id="GO:1904263">
    <property type="term" value="P:positive regulation of TORC1 signaling"/>
    <property type="evidence" value="ECO:0007669"/>
    <property type="project" value="TreeGrafter"/>
</dbReference>
<evidence type="ECO:0000256" key="2">
    <source>
        <dbReference type="ARBA" id="ARBA00022737"/>
    </source>
</evidence>
<gene>
    <name evidence="5" type="ORF">NLJ89_g245</name>
</gene>
<dbReference type="PANTHER" id="PTHR46170">
    <property type="entry name" value="GATOR COMPLEX PROTEIN WDR59"/>
    <property type="match status" value="1"/>
</dbReference>
<feature type="compositionally biased region" description="Low complexity" evidence="4">
    <location>
        <begin position="1"/>
        <end position="10"/>
    </location>
</feature>
<feature type="compositionally biased region" description="Low complexity" evidence="4">
    <location>
        <begin position="650"/>
        <end position="662"/>
    </location>
</feature>
<organism evidence="5 6">
    <name type="scientific">Agrocybe chaxingu</name>
    <dbReference type="NCBI Taxonomy" id="84603"/>
    <lineage>
        <taxon>Eukaryota</taxon>
        <taxon>Fungi</taxon>
        <taxon>Dikarya</taxon>
        <taxon>Basidiomycota</taxon>
        <taxon>Agaricomycotina</taxon>
        <taxon>Agaricomycetes</taxon>
        <taxon>Agaricomycetidae</taxon>
        <taxon>Agaricales</taxon>
        <taxon>Agaricineae</taxon>
        <taxon>Strophariaceae</taxon>
        <taxon>Agrocybe</taxon>
    </lineage>
</organism>
<dbReference type="OrthoDB" id="311712at2759"/>
<dbReference type="InterPro" id="IPR001680">
    <property type="entry name" value="WD40_rpt"/>
</dbReference>
<keyword evidence="1 3" id="KW-0853">WD repeat</keyword>
<dbReference type="GO" id="GO:0005774">
    <property type="term" value="C:vacuolar membrane"/>
    <property type="evidence" value="ECO:0007669"/>
    <property type="project" value="TreeGrafter"/>
</dbReference>
<feature type="region of interest" description="Disordered" evidence="4">
    <location>
        <begin position="698"/>
        <end position="724"/>
    </location>
</feature>
<dbReference type="Gene3D" id="2.130.10.10">
    <property type="entry name" value="YVTN repeat-like/Quinoprotein amine dehydrogenase"/>
    <property type="match status" value="1"/>
</dbReference>
<reference evidence="5" key="1">
    <citation type="submission" date="2022-07" db="EMBL/GenBank/DDBJ databases">
        <title>Genome Sequence of Agrocybe chaxingu.</title>
        <authorList>
            <person name="Buettner E."/>
        </authorList>
    </citation>
    <scope>NUCLEOTIDE SEQUENCE</scope>
    <source>
        <strain evidence="5">MP-N11</strain>
    </source>
</reference>
<dbReference type="EMBL" id="JANKHO010000009">
    <property type="protein sequence ID" value="KAJ3517825.1"/>
    <property type="molecule type" value="Genomic_DNA"/>
</dbReference>
<dbReference type="GO" id="GO:0035859">
    <property type="term" value="C:Seh1-associated complex"/>
    <property type="evidence" value="ECO:0007669"/>
    <property type="project" value="TreeGrafter"/>
</dbReference>
<sequence length="1259" mass="138833">MSKLRSSSPSAPSPSHPEARQRTYSAEDLSSGRRPSWTPSIQEATPEDTGHSQSRRRPRHHDENSPLSSQDWGGSIPSLLKAQRPSFSPSLSETFHRARKPRLDPQDSPEASKPPIGINAGLPESPEEGKGFRSSWEINVKDLVGDAVGNMSISPASRDIVLAARRGLFIIDLDSPLSIPRFLPQGGTWDVADVQWNPHPSHAQYIVSTSSERLLIWNLRLGGKTSIEHILRSHYRAVTDINWHTSECDVVSSTGIDSWIWSWDLREPRKPIFGLSAFKAGGTQVKWNRKDGNLIASANANEVLIWDRRKGSLPVKQIRAHISKIYGIDWSRRCREEIVTCSLDKTIKTWNINATDDEGAPQPTSCIRTTYPVWRARNLPFGEGILSLPQRGETTLEMFTKSETQTLVETFEGHSDVVKEFVWRKYYQGDDFQLITWSKDRTLRFWPIDAEVMQKVGHTPEIVRGRSKVTRGEMESVDTFALAPAYEDKGCLPLLSAPIGNRGILAEVRAPQPPLSALPFPPNTLGAQIPGHGTLTYHSTSDAENPEVTPTMTNTKPISMISVSVAATNRSTGGTMSKGGTGPKSVAQMDQLAWLASVKVSGKRGSSSGGNSNGGSGAPSRLGSRSRPPAGAVEIADDGTRLERSQSEVGISGRQRSGSLSRGVEDKKEAESGQTLQDEITSVLAKFSASKIKLEKHDLSKKHDGHDSEGFDSGSSSDEDLPRGKKAKEITVSLLRNNKNLAEPRTSQGAFGPNGELVCVFRAPPRIVRNVLRGLVTDAAAKVADEGPQTPAQEVQKTSYFQSPALVSDAVRRLGLAAMDRVVEPIDPRQPETGREILRAMTNLLTMPHQKNRRNSDLNHVGNQPKNYALDTQKEKRSRLYLISTRNLAGADQKVAIGYVFKAGSLADVCERNAETARSHGRYDHERVFRTLKTLFPTVRKDDSQFSFDALGAQIVIRLYEEIAKEKDIQMLAMLAVVVLQTQHGSVVQPNLGRKKSNTPTTAVPGRTGGVDYFSLTKASNFSSPISPAWPHMPSPIPPPLAPSLSSSNSSRGSWSGLFNTGNVRQFMNDVQYSFKEGLTTPTEVPLSTPDVHYFASKSAERLQRAPDSPRPQSNRRRARKDSSLYSPTVVSKSWNEGATHSLRPLTTSFSSAGYKRPSLRFVDSNPFIHEKHVVVFHAPVNEEPETPLFDAKLIEQFKLHVYAYAELLSKWQMFHQRLELLNAVGGHGTHLSILRRTLSHACVHHLSVACQRPFADMS</sequence>
<dbReference type="InterPro" id="IPR015943">
    <property type="entry name" value="WD40/YVTN_repeat-like_dom_sf"/>
</dbReference>
<feature type="region of interest" description="Disordered" evidence="4">
    <location>
        <begin position="1"/>
        <end position="131"/>
    </location>
</feature>